<feature type="region of interest" description="Disordered" evidence="1">
    <location>
        <begin position="296"/>
        <end position="345"/>
    </location>
</feature>
<feature type="region of interest" description="Disordered" evidence="1">
    <location>
        <begin position="167"/>
        <end position="194"/>
    </location>
</feature>
<organism evidence="2 3">
    <name type="scientific">Chromobacterium violaceum</name>
    <dbReference type="NCBI Taxonomy" id="536"/>
    <lineage>
        <taxon>Bacteria</taxon>
        <taxon>Pseudomonadati</taxon>
        <taxon>Pseudomonadota</taxon>
        <taxon>Betaproteobacteria</taxon>
        <taxon>Neisseriales</taxon>
        <taxon>Chromobacteriaceae</taxon>
        <taxon>Chromobacterium</taxon>
    </lineage>
</organism>
<accession>A0A3S4I619</accession>
<feature type="compositionally biased region" description="Basic residues" evidence="1">
    <location>
        <begin position="230"/>
        <end position="240"/>
    </location>
</feature>
<gene>
    <name evidence="2" type="ORF">NCTC9695_02416</name>
</gene>
<evidence type="ECO:0000256" key="1">
    <source>
        <dbReference type="SAM" id="MobiDB-lite"/>
    </source>
</evidence>
<dbReference type="EMBL" id="LR134182">
    <property type="protein sequence ID" value="VEB41974.1"/>
    <property type="molecule type" value="Genomic_DNA"/>
</dbReference>
<dbReference type="AlphaFoldDB" id="A0A3S4I619"/>
<name>A0A3S4I619_CHRVL</name>
<evidence type="ECO:0000313" key="3">
    <source>
        <dbReference type="Proteomes" id="UP000275777"/>
    </source>
</evidence>
<evidence type="ECO:0000313" key="2">
    <source>
        <dbReference type="EMBL" id="VEB41974.1"/>
    </source>
</evidence>
<feature type="compositionally biased region" description="Basic and acidic residues" evidence="1">
    <location>
        <begin position="316"/>
        <end position="337"/>
    </location>
</feature>
<feature type="compositionally biased region" description="Basic residues" evidence="1">
    <location>
        <begin position="251"/>
        <end position="260"/>
    </location>
</feature>
<feature type="region of interest" description="Disordered" evidence="1">
    <location>
        <begin position="213"/>
        <end position="260"/>
    </location>
</feature>
<dbReference type="Proteomes" id="UP000275777">
    <property type="component" value="Chromosome"/>
</dbReference>
<dbReference type="PANTHER" id="PTHR47234">
    <property type="match status" value="1"/>
</dbReference>
<dbReference type="PANTHER" id="PTHR47234:SF3">
    <property type="entry name" value="SECRETIN_TONB SHORT N-TERMINAL DOMAIN-CONTAINING PROTEIN"/>
    <property type="match status" value="1"/>
</dbReference>
<protein>
    <submittedName>
        <fullName evidence="2">Uncharacterized protein</fullName>
    </submittedName>
</protein>
<sequence length="367" mass="39816">MPGIERYHAALHGSYRLTPATEAYAEFLYGASHSDQIFGPPLSVSGSLRAWDSASQSLTPISNALPAGNPSNPNASPTPFTANLFDLGQRNKTDSVSFRRLLLGVKGSGERWDWDVSGLYSDSRLREYAYNFVNRYAYEQLLANGGYNFIDPSRNSEAVRDSLRIRTMRPPGTASPAWTPPPAPSWPSCRPAGGLRRRLPAAARNDEFRHLVGSGQRHGAAAGAGPDPRRPHHTGGLRRVQRADQQDPQPQRRRPRRPLQRLRQRLLAQAGPALPAAAKPDAARLGVARLPRAVAAGNHQQHRGQLRLGAGPVRSADAESERVLHSSDHGESEHQAERSTNANLGLVLARPPIPASAWITTASASAT</sequence>
<reference evidence="2 3" key="1">
    <citation type="submission" date="2018-12" db="EMBL/GenBank/DDBJ databases">
        <authorList>
            <consortium name="Pathogen Informatics"/>
        </authorList>
    </citation>
    <scope>NUCLEOTIDE SEQUENCE [LARGE SCALE GENOMIC DNA]</scope>
    <source>
        <strain evidence="2 3">NCTC9695</strain>
    </source>
</reference>
<proteinExistence type="predicted"/>